<dbReference type="GO" id="GO:0016491">
    <property type="term" value="F:oxidoreductase activity"/>
    <property type="evidence" value="ECO:0007669"/>
    <property type="project" value="InterPro"/>
</dbReference>
<dbReference type="STRING" id="156994.SAMN04488028_10750"/>
<dbReference type="AlphaFoldDB" id="A0A1M6UBL7"/>
<dbReference type="PANTHER" id="PTHR11474:SF76">
    <property type="entry name" value="SHKT DOMAIN-CONTAINING PROTEIN"/>
    <property type="match status" value="1"/>
</dbReference>
<dbReference type="PANTHER" id="PTHR11474">
    <property type="entry name" value="TYROSINASE FAMILY MEMBER"/>
    <property type="match status" value="1"/>
</dbReference>
<dbReference type="RefSeq" id="WP_084190600.1">
    <property type="nucleotide sequence ID" value="NZ_FRAA01000007.1"/>
</dbReference>
<reference evidence="5" key="1">
    <citation type="submission" date="2016-11" db="EMBL/GenBank/DDBJ databases">
        <authorList>
            <person name="Varghese N."/>
            <person name="Submissions S."/>
        </authorList>
    </citation>
    <scope>NUCLEOTIDE SEQUENCE [LARGE SCALE GENOMIC DNA]</scope>
    <source>
        <strain evidence="5">DSM 26134</strain>
    </source>
</reference>
<protein>
    <submittedName>
        <fullName evidence="4">Common central domain of tyrosinase</fullName>
    </submittedName>
</protein>
<dbReference type="InterPro" id="IPR050316">
    <property type="entry name" value="Tyrosinase/Hemocyanin"/>
</dbReference>
<keyword evidence="1" id="KW-0479">Metal-binding</keyword>
<proteinExistence type="predicted"/>
<dbReference type="PROSITE" id="PS00498">
    <property type="entry name" value="TYROSINASE_2"/>
    <property type="match status" value="1"/>
</dbReference>
<dbReference type="Gene3D" id="1.10.1280.10">
    <property type="entry name" value="Di-copper center containing domain from catechol oxidase"/>
    <property type="match status" value="1"/>
</dbReference>
<dbReference type="Proteomes" id="UP000184474">
    <property type="component" value="Unassembled WGS sequence"/>
</dbReference>
<keyword evidence="5" id="KW-1185">Reference proteome</keyword>
<dbReference type="InterPro" id="IPR002227">
    <property type="entry name" value="Tyrosinase_Cu-bd"/>
</dbReference>
<dbReference type="Pfam" id="PF00264">
    <property type="entry name" value="Tyrosinase"/>
    <property type="match status" value="2"/>
</dbReference>
<evidence type="ECO:0000313" key="4">
    <source>
        <dbReference type="EMBL" id="SHK66632.1"/>
    </source>
</evidence>
<dbReference type="PRINTS" id="PR00092">
    <property type="entry name" value="TYROSINASE"/>
</dbReference>
<gene>
    <name evidence="4" type="ORF">SAMN04488028_10750</name>
</gene>
<keyword evidence="2" id="KW-0186">Copper</keyword>
<accession>A0A1M6UBL7</accession>
<evidence type="ECO:0000256" key="1">
    <source>
        <dbReference type="ARBA" id="ARBA00022723"/>
    </source>
</evidence>
<dbReference type="GO" id="GO:0046872">
    <property type="term" value="F:metal ion binding"/>
    <property type="evidence" value="ECO:0007669"/>
    <property type="project" value="UniProtKB-KW"/>
</dbReference>
<feature type="domain" description="Tyrosinase copper-binding" evidence="3">
    <location>
        <begin position="264"/>
        <end position="275"/>
    </location>
</feature>
<evidence type="ECO:0000313" key="5">
    <source>
        <dbReference type="Proteomes" id="UP000184474"/>
    </source>
</evidence>
<organism evidence="4 5">
    <name type="scientific">Reichenbachiella agariperforans</name>
    <dbReference type="NCBI Taxonomy" id="156994"/>
    <lineage>
        <taxon>Bacteria</taxon>
        <taxon>Pseudomonadati</taxon>
        <taxon>Bacteroidota</taxon>
        <taxon>Cytophagia</taxon>
        <taxon>Cytophagales</taxon>
        <taxon>Reichenbachiellaceae</taxon>
        <taxon>Reichenbachiella</taxon>
    </lineage>
</organism>
<dbReference type="SUPFAM" id="SSF48056">
    <property type="entry name" value="Di-copper centre-containing domain"/>
    <property type="match status" value="1"/>
</dbReference>
<dbReference type="EMBL" id="FRAA01000007">
    <property type="protein sequence ID" value="SHK66632.1"/>
    <property type="molecule type" value="Genomic_DNA"/>
</dbReference>
<dbReference type="InterPro" id="IPR008922">
    <property type="entry name" value="Di-copper_centre_dom_sf"/>
</dbReference>
<evidence type="ECO:0000256" key="2">
    <source>
        <dbReference type="ARBA" id="ARBA00023008"/>
    </source>
</evidence>
<name>A0A1M6UBL7_REIAG</name>
<evidence type="ECO:0000259" key="3">
    <source>
        <dbReference type="PROSITE" id="PS00498"/>
    </source>
</evidence>
<sequence length="495" mass="56628">MTRTKTMNVHVYRLLLVGLLWVLSASLSHAQVIRKNIDSLSTEELAAYQHAIQLLRDRSADNPYLMDGYAWQAWVHNKNRVSVPKENTLSQGDQDPTAFYEMAATQTYADGSYGYPGMCEHGKDIFFVWHRAQFYYFEKVLQNTDPEGTIVDSRGNKCPTAKVGVPFWNFTNEPSGTKFPAIFEDSSSVLYHAGRNLQVNPDYRRFTSPYLLAKLMQESNWSTFGGYPNATHGGYGTFESQMHNPMHTPYIGGDMTYPSRAAYDPIFYSFHAYIDYIFEAWIQKHGSGDITSLDYFLRAEQPKDFNLPGYDPGLGDRPNMGRAELYLDISELGYQYLARGKDDFYTEQELEGLLKDKKGRPLVLGKSKESPYYRLFTSRVSWRPETKGQLTSETITIRAADVANPYSYSYTEKDPSSSYQIDLYMHPVKVKPNVSLEKFRKRYFVGAATAWLDSSHAHHMMGEHKLNVNLTEAMNALNQNHAGEAYQITVNYTKR</sequence>